<evidence type="ECO:0000256" key="3">
    <source>
        <dbReference type="ARBA" id="ARBA00004763"/>
    </source>
</evidence>
<evidence type="ECO:0000256" key="5">
    <source>
        <dbReference type="ARBA" id="ARBA00012458"/>
    </source>
</evidence>
<keyword evidence="10" id="KW-0289">Folate biosynthesis</keyword>
<dbReference type="InterPro" id="IPR000489">
    <property type="entry name" value="Pterin-binding_dom"/>
</dbReference>
<dbReference type="SUPFAM" id="SSF51717">
    <property type="entry name" value="Dihydropteroate synthetase-like"/>
    <property type="match status" value="1"/>
</dbReference>
<comment type="cofactor">
    <cofactor evidence="2">
        <name>Mg(2+)</name>
        <dbReference type="ChEBI" id="CHEBI:18420"/>
    </cofactor>
</comment>
<organism evidence="13 14">
    <name type="scientific">Streptomyces afghaniensis 772</name>
    <dbReference type="NCBI Taxonomy" id="1283301"/>
    <lineage>
        <taxon>Bacteria</taxon>
        <taxon>Bacillati</taxon>
        <taxon>Actinomycetota</taxon>
        <taxon>Actinomycetes</taxon>
        <taxon>Kitasatosporales</taxon>
        <taxon>Streptomycetaceae</taxon>
        <taxon>Streptomyces</taxon>
    </lineage>
</organism>
<reference evidence="13 14" key="1">
    <citation type="submission" date="2013-02" db="EMBL/GenBank/DDBJ databases">
        <title>Draft Genome Sequence of Streptomyces afghaniensis, Which Produces Compounds of the Julimycin B-Complex.</title>
        <authorList>
            <person name="Gruening B.A."/>
            <person name="Praeg A."/>
            <person name="Erxleben A."/>
            <person name="Guenther S."/>
            <person name="Fiedler H.-P."/>
            <person name="Goodfellow M."/>
            <person name="Mueller M."/>
        </authorList>
    </citation>
    <scope>NUCLEOTIDE SEQUENCE [LARGE SCALE GENOMIC DNA]</scope>
    <source>
        <strain evidence="13 14">772</strain>
    </source>
</reference>
<dbReference type="CDD" id="cd00739">
    <property type="entry name" value="DHPS"/>
    <property type="match status" value="1"/>
</dbReference>
<protein>
    <recommendedName>
        <fullName evidence="6">Dihydropteroate synthase</fullName>
        <ecNumber evidence="5">2.5.1.15</ecNumber>
    </recommendedName>
    <alternativeName>
        <fullName evidence="11">Dihydropteroate pyrophosphorylase</fullName>
    </alternativeName>
</protein>
<keyword evidence="14" id="KW-1185">Reference proteome</keyword>
<dbReference type="GO" id="GO:0046872">
    <property type="term" value="F:metal ion binding"/>
    <property type="evidence" value="ECO:0007669"/>
    <property type="project" value="UniProtKB-KW"/>
</dbReference>
<dbReference type="HOGENOM" id="CLU_008023_0_1_11"/>
<comment type="pathway">
    <text evidence="3">Cofactor biosynthesis; tetrahydrofolate biosynthesis; 7,8-dihydrofolate from 2-amino-4-hydroxy-6-hydroxymethyl-7,8-dihydropteridine diphosphate and 4-aminobenzoate: step 1/2.</text>
</comment>
<evidence type="ECO:0000256" key="1">
    <source>
        <dbReference type="ARBA" id="ARBA00000012"/>
    </source>
</evidence>
<evidence type="ECO:0000313" key="13">
    <source>
        <dbReference type="EMBL" id="EPJ41704.1"/>
    </source>
</evidence>
<comment type="similarity">
    <text evidence="4">Belongs to the DHPS family.</text>
</comment>
<sequence length="272" mass="27886">MGVVNVTPDSFSDGGRFFDTTAAVKHGLDLVSEGADLVDVGGESTRPGATRVDEAEELRRVVPVVRGLASEGVTVSVDTMRASVAERALAAGAALVNDVSGGLADPRMIPAVADAGAPFVVMHWRGFLQGGNVRGEYADVVTEVVDELHARVEAVLAGGVAPDRIVVDPGLGFSKDAEHDLALLAGLDRVLALGHPLLVAASRKRFLGRVLAGPDGPPPPARERDAATAAVSALAAHAGAWAVRVHEVRATADAVRVARAIAAARTGAEGTR</sequence>
<feature type="domain" description="Pterin-binding" evidence="12">
    <location>
        <begin position="1"/>
        <end position="256"/>
    </location>
</feature>
<dbReference type="PATRIC" id="fig|1283301.3.peg.1213"/>
<evidence type="ECO:0000256" key="7">
    <source>
        <dbReference type="ARBA" id="ARBA00022679"/>
    </source>
</evidence>
<dbReference type="GO" id="GO:0005829">
    <property type="term" value="C:cytosol"/>
    <property type="evidence" value="ECO:0007669"/>
    <property type="project" value="TreeGrafter"/>
</dbReference>
<dbReference type="FunFam" id="3.20.20.20:FF:000006">
    <property type="entry name" value="Dihydropteroate synthase"/>
    <property type="match status" value="1"/>
</dbReference>
<accession>S4NTF9</accession>
<dbReference type="EMBL" id="AOPY01001304">
    <property type="protein sequence ID" value="EPJ41704.1"/>
    <property type="molecule type" value="Genomic_DNA"/>
</dbReference>
<dbReference type="InterPro" id="IPR045031">
    <property type="entry name" value="DHP_synth-like"/>
</dbReference>
<dbReference type="Proteomes" id="UP000015001">
    <property type="component" value="Unassembled WGS sequence"/>
</dbReference>
<dbReference type="NCBIfam" id="TIGR01496">
    <property type="entry name" value="DHPS"/>
    <property type="match status" value="1"/>
</dbReference>
<evidence type="ECO:0000313" key="14">
    <source>
        <dbReference type="Proteomes" id="UP000015001"/>
    </source>
</evidence>
<dbReference type="EC" id="2.5.1.15" evidence="5"/>
<dbReference type="GO" id="GO:0004156">
    <property type="term" value="F:dihydropteroate synthase activity"/>
    <property type="evidence" value="ECO:0007669"/>
    <property type="project" value="UniProtKB-EC"/>
</dbReference>
<evidence type="ECO:0000259" key="12">
    <source>
        <dbReference type="PROSITE" id="PS50972"/>
    </source>
</evidence>
<dbReference type="InterPro" id="IPR011005">
    <property type="entry name" value="Dihydropteroate_synth-like_sf"/>
</dbReference>
<evidence type="ECO:0000256" key="10">
    <source>
        <dbReference type="ARBA" id="ARBA00022909"/>
    </source>
</evidence>
<dbReference type="GO" id="GO:0046654">
    <property type="term" value="P:tetrahydrofolate biosynthetic process"/>
    <property type="evidence" value="ECO:0007669"/>
    <property type="project" value="TreeGrafter"/>
</dbReference>
<proteinExistence type="inferred from homology"/>
<dbReference type="InterPro" id="IPR006390">
    <property type="entry name" value="DHP_synth_dom"/>
</dbReference>
<dbReference type="PANTHER" id="PTHR20941:SF1">
    <property type="entry name" value="FOLIC ACID SYNTHESIS PROTEIN FOL1"/>
    <property type="match status" value="1"/>
</dbReference>
<evidence type="ECO:0000256" key="4">
    <source>
        <dbReference type="ARBA" id="ARBA00009503"/>
    </source>
</evidence>
<evidence type="ECO:0000256" key="9">
    <source>
        <dbReference type="ARBA" id="ARBA00022842"/>
    </source>
</evidence>
<evidence type="ECO:0000256" key="8">
    <source>
        <dbReference type="ARBA" id="ARBA00022723"/>
    </source>
</evidence>
<dbReference type="PANTHER" id="PTHR20941">
    <property type="entry name" value="FOLATE SYNTHESIS PROTEINS"/>
    <property type="match status" value="1"/>
</dbReference>
<evidence type="ECO:0000256" key="11">
    <source>
        <dbReference type="ARBA" id="ARBA00030193"/>
    </source>
</evidence>
<dbReference type="Pfam" id="PF00809">
    <property type="entry name" value="Pterin_bind"/>
    <property type="match status" value="1"/>
</dbReference>
<keyword evidence="9" id="KW-0460">Magnesium</keyword>
<dbReference type="PROSITE" id="PS50972">
    <property type="entry name" value="PTERIN_BINDING"/>
    <property type="match status" value="1"/>
</dbReference>
<keyword evidence="7" id="KW-0808">Transferase</keyword>
<dbReference type="GO" id="GO:0046656">
    <property type="term" value="P:folic acid biosynthetic process"/>
    <property type="evidence" value="ECO:0007669"/>
    <property type="project" value="UniProtKB-KW"/>
</dbReference>
<name>S4NTF9_9ACTN</name>
<dbReference type="PROSITE" id="PS00793">
    <property type="entry name" value="DHPS_2"/>
    <property type="match status" value="1"/>
</dbReference>
<dbReference type="AlphaFoldDB" id="S4NTF9"/>
<comment type="caution">
    <text evidence="13">The sequence shown here is derived from an EMBL/GenBank/DDBJ whole genome shotgun (WGS) entry which is preliminary data.</text>
</comment>
<dbReference type="Gene3D" id="3.20.20.20">
    <property type="entry name" value="Dihydropteroate synthase-like"/>
    <property type="match status" value="1"/>
</dbReference>
<evidence type="ECO:0000256" key="6">
    <source>
        <dbReference type="ARBA" id="ARBA00016919"/>
    </source>
</evidence>
<comment type="catalytic activity">
    <reaction evidence="1">
        <text>(7,8-dihydropterin-6-yl)methyl diphosphate + 4-aminobenzoate = 7,8-dihydropteroate + diphosphate</text>
        <dbReference type="Rhea" id="RHEA:19949"/>
        <dbReference type="ChEBI" id="CHEBI:17836"/>
        <dbReference type="ChEBI" id="CHEBI:17839"/>
        <dbReference type="ChEBI" id="CHEBI:33019"/>
        <dbReference type="ChEBI" id="CHEBI:72950"/>
        <dbReference type="EC" id="2.5.1.15"/>
    </reaction>
</comment>
<keyword evidence="8" id="KW-0479">Metal-binding</keyword>
<gene>
    <name evidence="13" type="ORF">STAFG_1234</name>
</gene>
<evidence type="ECO:0000256" key="2">
    <source>
        <dbReference type="ARBA" id="ARBA00001946"/>
    </source>
</evidence>